<dbReference type="HOGENOM" id="CLU_162538_6_2_5"/>
<dbReference type="PANTHER" id="PTHR35175:SF2">
    <property type="entry name" value="DUF1289 DOMAIN-CONTAINING PROTEIN"/>
    <property type="match status" value="1"/>
</dbReference>
<proteinExistence type="predicted"/>
<organism evidence="1 2">
    <name type="scientific">Hyphomicrobium nitrativorans NL23</name>
    <dbReference type="NCBI Taxonomy" id="1029756"/>
    <lineage>
        <taxon>Bacteria</taxon>
        <taxon>Pseudomonadati</taxon>
        <taxon>Pseudomonadota</taxon>
        <taxon>Alphaproteobacteria</taxon>
        <taxon>Hyphomicrobiales</taxon>
        <taxon>Hyphomicrobiaceae</taxon>
        <taxon>Hyphomicrobium</taxon>
    </lineage>
</organism>
<dbReference type="PANTHER" id="PTHR35175">
    <property type="entry name" value="DUF1289 DOMAIN-CONTAINING PROTEIN"/>
    <property type="match status" value="1"/>
</dbReference>
<dbReference type="PATRIC" id="fig|1029756.8.peg.2488"/>
<dbReference type="AlphaFoldDB" id="V5SEN6"/>
<reference evidence="1 2" key="1">
    <citation type="journal article" date="2014" name="Genome Announc.">
        <title>Complete Genome Sequence of Hyphomicrobium nitrativorans Strain NL23, a Denitrifying Bacterium Isolated from Biofilm of a Methanol-Fed Denitrification System Treating Seawater at the Montreal Biodome.</title>
        <authorList>
            <person name="Martineau C."/>
            <person name="Villeneuve C."/>
            <person name="Mauffrey F."/>
            <person name="Villemur R."/>
        </authorList>
    </citation>
    <scope>NUCLEOTIDE SEQUENCE [LARGE SCALE GENOMIC DNA]</scope>
    <source>
        <strain evidence="1">NL23</strain>
    </source>
</reference>
<dbReference type="STRING" id="1029756.W911_11985"/>
<dbReference type="Pfam" id="PF06945">
    <property type="entry name" value="DUF1289"/>
    <property type="match status" value="1"/>
</dbReference>
<evidence type="ECO:0008006" key="3">
    <source>
        <dbReference type="Google" id="ProtNLM"/>
    </source>
</evidence>
<name>V5SEN6_9HYPH</name>
<evidence type="ECO:0000313" key="1">
    <source>
        <dbReference type="EMBL" id="AHB48962.1"/>
    </source>
</evidence>
<dbReference type="OrthoDB" id="3569535at2"/>
<dbReference type="InterPro" id="IPR010710">
    <property type="entry name" value="DUF1289"/>
</dbReference>
<sequence>MDSPCIKRCAIDPRDGLCEGCRRSRHEIALWSSYSDAERRAIMLALKTRPKLAQASS</sequence>
<dbReference type="RefSeq" id="WP_023787737.1">
    <property type="nucleotide sequence ID" value="NC_022997.1"/>
</dbReference>
<gene>
    <name evidence="1" type="ORF">W911_11985</name>
</gene>
<keyword evidence="2" id="KW-1185">Reference proteome</keyword>
<evidence type="ECO:0000313" key="2">
    <source>
        <dbReference type="Proteomes" id="UP000018542"/>
    </source>
</evidence>
<dbReference type="Proteomes" id="UP000018542">
    <property type="component" value="Chromosome"/>
</dbReference>
<dbReference type="EMBL" id="CP006912">
    <property type="protein sequence ID" value="AHB48962.1"/>
    <property type="molecule type" value="Genomic_DNA"/>
</dbReference>
<accession>V5SEN6</accession>
<protein>
    <recommendedName>
        <fullName evidence="3">Fe-S oxidoreductase</fullName>
    </recommendedName>
</protein>
<dbReference type="KEGG" id="hni:W911_11985"/>